<feature type="domain" description="Disease resistance R13L4/SHOC-2-like LRR" evidence="12">
    <location>
        <begin position="220"/>
        <end position="368"/>
    </location>
</feature>
<dbReference type="GO" id="GO:0051707">
    <property type="term" value="P:response to other organism"/>
    <property type="evidence" value="ECO:0007669"/>
    <property type="project" value="UniProtKB-ARBA"/>
</dbReference>
<dbReference type="SMART" id="SM00369">
    <property type="entry name" value="LRR_TYP"/>
    <property type="match status" value="5"/>
</dbReference>
<dbReference type="InterPro" id="IPR055414">
    <property type="entry name" value="LRR_R13L4/SHOC2-like"/>
</dbReference>
<dbReference type="InterPro" id="IPR003591">
    <property type="entry name" value="Leu-rich_rpt_typical-subtyp"/>
</dbReference>
<comment type="subcellular location">
    <subcellularLocation>
        <location evidence="1">Cell membrane</location>
        <topology evidence="1">Single-pass type I membrane protein</topology>
    </subcellularLocation>
</comment>
<dbReference type="EMBL" id="CM007386">
    <property type="protein sequence ID" value="ONK67310.1"/>
    <property type="molecule type" value="Genomic_DNA"/>
</dbReference>
<keyword evidence="6" id="KW-0677">Repeat</keyword>
<dbReference type="GO" id="GO:0051606">
    <property type="term" value="P:detection of stimulus"/>
    <property type="evidence" value="ECO:0007669"/>
    <property type="project" value="UniProtKB-ARBA"/>
</dbReference>
<dbReference type="Pfam" id="PF13855">
    <property type="entry name" value="LRR_8"/>
    <property type="match status" value="1"/>
</dbReference>
<dbReference type="InterPro" id="IPR032675">
    <property type="entry name" value="LRR_dom_sf"/>
</dbReference>
<feature type="chain" id="PRO_5024353371" description="Disease resistance R13L4/SHOC-2-like LRR domain-containing protein" evidence="11">
    <location>
        <begin position="23"/>
        <end position="459"/>
    </location>
</feature>
<keyword evidence="3" id="KW-0433">Leucine-rich repeat</keyword>
<keyword evidence="14" id="KW-1185">Reference proteome</keyword>
<dbReference type="FunFam" id="3.80.10.10:FF:000470">
    <property type="entry name" value="LRR receptor-like serine/threonine-protein kinase RPK2"/>
    <property type="match status" value="1"/>
</dbReference>
<dbReference type="Gene3D" id="3.80.10.10">
    <property type="entry name" value="Ribonuclease Inhibitor"/>
    <property type="match status" value="3"/>
</dbReference>
<name>A0A5P1ETC6_ASPOF</name>
<gene>
    <name evidence="13" type="ORF">A4U43_C06F18820</name>
</gene>
<dbReference type="SUPFAM" id="SSF52058">
    <property type="entry name" value="L domain-like"/>
    <property type="match status" value="1"/>
</dbReference>
<evidence type="ECO:0000256" key="4">
    <source>
        <dbReference type="ARBA" id="ARBA00022692"/>
    </source>
</evidence>
<evidence type="ECO:0000256" key="3">
    <source>
        <dbReference type="ARBA" id="ARBA00022614"/>
    </source>
</evidence>
<dbReference type="Proteomes" id="UP000243459">
    <property type="component" value="Chromosome 6"/>
</dbReference>
<evidence type="ECO:0000256" key="1">
    <source>
        <dbReference type="ARBA" id="ARBA00004251"/>
    </source>
</evidence>
<evidence type="ECO:0000256" key="2">
    <source>
        <dbReference type="ARBA" id="ARBA00022475"/>
    </source>
</evidence>
<dbReference type="InterPro" id="IPR052941">
    <property type="entry name" value="StomDev_PlantInt_Reg"/>
</dbReference>
<evidence type="ECO:0000256" key="7">
    <source>
        <dbReference type="ARBA" id="ARBA00022989"/>
    </source>
</evidence>
<keyword evidence="10" id="KW-0325">Glycoprotein</keyword>
<keyword evidence="9" id="KW-0675">Receptor</keyword>
<protein>
    <recommendedName>
        <fullName evidence="12">Disease resistance R13L4/SHOC-2-like LRR domain-containing protein</fullName>
    </recommendedName>
</protein>
<reference evidence="14" key="1">
    <citation type="journal article" date="2017" name="Nat. Commun.">
        <title>The asparagus genome sheds light on the origin and evolution of a young Y chromosome.</title>
        <authorList>
            <person name="Harkess A."/>
            <person name="Zhou J."/>
            <person name="Xu C."/>
            <person name="Bowers J.E."/>
            <person name="Van der Hulst R."/>
            <person name="Ayyampalayam S."/>
            <person name="Mercati F."/>
            <person name="Riccardi P."/>
            <person name="McKain M.R."/>
            <person name="Kakrana A."/>
            <person name="Tang H."/>
            <person name="Ray J."/>
            <person name="Groenendijk J."/>
            <person name="Arikit S."/>
            <person name="Mathioni S.M."/>
            <person name="Nakano M."/>
            <person name="Shan H."/>
            <person name="Telgmann-Rauber A."/>
            <person name="Kanno A."/>
            <person name="Yue Z."/>
            <person name="Chen H."/>
            <person name="Li W."/>
            <person name="Chen Y."/>
            <person name="Xu X."/>
            <person name="Zhang Y."/>
            <person name="Luo S."/>
            <person name="Chen H."/>
            <person name="Gao J."/>
            <person name="Mao Z."/>
            <person name="Pires J.C."/>
            <person name="Luo M."/>
            <person name="Kudrna D."/>
            <person name="Wing R.A."/>
            <person name="Meyers B.C."/>
            <person name="Yi K."/>
            <person name="Kong H."/>
            <person name="Lavrijsen P."/>
            <person name="Sunseri F."/>
            <person name="Falavigna A."/>
            <person name="Ye Y."/>
            <person name="Leebens-Mack J.H."/>
            <person name="Chen G."/>
        </authorList>
    </citation>
    <scope>NUCLEOTIDE SEQUENCE [LARGE SCALE GENOMIC DNA]</scope>
    <source>
        <strain evidence="14">cv. DH0086</strain>
    </source>
</reference>
<organism evidence="13 14">
    <name type="scientific">Asparagus officinalis</name>
    <name type="common">Garden asparagus</name>
    <dbReference type="NCBI Taxonomy" id="4686"/>
    <lineage>
        <taxon>Eukaryota</taxon>
        <taxon>Viridiplantae</taxon>
        <taxon>Streptophyta</taxon>
        <taxon>Embryophyta</taxon>
        <taxon>Tracheophyta</taxon>
        <taxon>Spermatophyta</taxon>
        <taxon>Magnoliopsida</taxon>
        <taxon>Liliopsida</taxon>
        <taxon>Asparagales</taxon>
        <taxon>Asparagaceae</taxon>
        <taxon>Asparagoideae</taxon>
        <taxon>Asparagus</taxon>
    </lineage>
</organism>
<evidence type="ECO:0000256" key="11">
    <source>
        <dbReference type="SAM" id="SignalP"/>
    </source>
</evidence>
<feature type="signal peptide" evidence="11">
    <location>
        <begin position="1"/>
        <end position="22"/>
    </location>
</feature>
<keyword evidence="5 11" id="KW-0732">Signal</keyword>
<dbReference type="OrthoDB" id="676979at2759"/>
<dbReference type="AlphaFoldDB" id="A0A5P1ETC6"/>
<evidence type="ECO:0000256" key="9">
    <source>
        <dbReference type="ARBA" id="ARBA00023170"/>
    </source>
</evidence>
<evidence type="ECO:0000256" key="10">
    <source>
        <dbReference type="ARBA" id="ARBA00023180"/>
    </source>
</evidence>
<dbReference type="GO" id="GO:0005886">
    <property type="term" value="C:plasma membrane"/>
    <property type="evidence" value="ECO:0007669"/>
    <property type="project" value="UniProtKB-SubCell"/>
</dbReference>
<proteinExistence type="predicted"/>
<evidence type="ECO:0000256" key="8">
    <source>
        <dbReference type="ARBA" id="ARBA00023136"/>
    </source>
</evidence>
<accession>A0A5P1ETC6</accession>
<keyword evidence="7" id="KW-1133">Transmembrane helix</keyword>
<evidence type="ECO:0000259" key="12">
    <source>
        <dbReference type="Pfam" id="PF23598"/>
    </source>
</evidence>
<evidence type="ECO:0000256" key="5">
    <source>
        <dbReference type="ARBA" id="ARBA00022729"/>
    </source>
</evidence>
<evidence type="ECO:0000256" key="6">
    <source>
        <dbReference type="ARBA" id="ARBA00022737"/>
    </source>
</evidence>
<keyword evidence="4" id="KW-0812">Transmembrane</keyword>
<dbReference type="FunFam" id="3.80.10.10:FF:000269">
    <property type="entry name" value="Piriformospora indica-insensitive protein 2"/>
    <property type="match status" value="1"/>
</dbReference>
<dbReference type="Gramene" id="ONK67310">
    <property type="protein sequence ID" value="ONK67310"/>
    <property type="gene ID" value="A4U43_C06F18820"/>
</dbReference>
<dbReference type="InterPro" id="IPR001611">
    <property type="entry name" value="Leu-rich_rpt"/>
</dbReference>
<keyword evidence="8" id="KW-0472">Membrane</keyword>
<dbReference type="PANTHER" id="PTHR48004:SF70">
    <property type="entry name" value="LRR RECEPTOR-LIKE SERINE_THREONINE-PROTEIN KINASE ERL2"/>
    <property type="match status" value="1"/>
</dbReference>
<dbReference type="OMA" id="ETPWPGV"/>
<keyword evidence="2" id="KW-1003">Cell membrane</keyword>
<evidence type="ECO:0000313" key="13">
    <source>
        <dbReference type="EMBL" id="ONK67310.1"/>
    </source>
</evidence>
<dbReference type="Pfam" id="PF23598">
    <property type="entry name" value="LRR_14"/>
    <property type="match status" value="1"/>
</dbReference>
<dbReference type="FunFam" id="3.80.10.10:FF:000299">
    <property type="entry name" value="Piriformospora indica-insensitive protein 2"/>
    <property type="match status" value="1"/>
</dbReference>
<dbReference type="PANTHER" id="PTHR48004">
    <property type="entry name" value="OS01G0149700 PROTEIN"/>
    <property type="match status" value="1"/>
</dbReference>
<sequence>MAPSLLLLSLLLSLLLPSNCSPQPMQAQELSSLFNIMGSLLVDGPSWAQLHPHPCTDTPWPGVTCELVLNPDGVQDPFLHVTRIHIGPDLATPPCKPTAHLNSLRGLPFLKTLSLFSCFVSPSNATLSPSLFSNSSSLQQLVLKSNNGLVGEIPKSLSNLRNLRVLSLSQNNLTGPIPKEIGGLARLQQLDLSYNSLAQQIPETLSGLTSLTIFDLSYNKLEGQLPNSLGRLSSLRKLDLSSNLISGKIPWQIGELENLALLDLGRNNISGPIPETLSGLKNLEYFLMESNPIRAQIPLFLGDLRSLTVIGLSGCGLIGPIPAQLGSLENLAALALDRNKLNGSVPRSLGSLSKLGQLNLSQNELSGEIGLGQDFVVRMGNRIDLRENKGLCAKFENNRVWVNFEAPPCVGPQFGRGRGSGVGPSEREAEVSLCCLVCFERIVFVCSLVVLFFVTSTFS</sequence>
<evidence type="ECO:0000313" key="14">
    <source>
        <dbReference type="Proteomes" id="UP000243459"/>
    </source>
</evidence>